<reference evidence="2 3" key="1">
    <citation type="submission" date="2023-01" db="EMBL/GenBank/DDBJ databases">
        <title>Analysis of 21 Apiospora genomes using comparative genomics revels a genus with tremendous synthesis potential of carbohydrate active enzymes and secondary metabolites.</title>
        <authorList>
            <person name="Sorensen T."/>
        </authorList>
    </citation>
    <scope>NUCLEOTIDE SEQUENCE [LARGE SCALE GENOMIC DNA]</scope>
    <source>
        <strain evidence="2 3">CBS 114990</strain>
    </source>
</reference>
<feature type="compositionally biased region" description="Low complexity" evidence="1">
    <location>
        <begin position="201"/>
        <end position="211"/>
    </location>
</feature>
<feature type="compositionally biased region" description="Basic residues" evidence="1">
    <location>
        <begin position="256"/>
        <end position="269"/>
    </location>
</feature>
<sequence length="275" mass="31394">MPVWPGATIREPRRHTRLQASTSPNDDPRPAKHFFRNFLTANRYIYMAGGEKPIGDKRAKEVWEKARAEVNLTIVFEAIWYFSDFWVMRSFWTRISGFLKYSGSANLSTDLRAMVYAYCDARSTFLQKQQQGQEAGPAPGSRLVELVDHVNELREQLDPSISVFVTSEIWARRMEGWKQRLQEVMGELEVPNAPQLKDGQASSMSPAPSHAAENDPNEEHPISTGNGAGDKPDNASKESTPFFFDVSGKKGEVSGRKKRSSRRRQRRHPQFWEFT</sequence>
<organism evidence="2 3">
    <name type="scientific">Apiospora hydei</name>
    <dbReference type="NCBI Taxonomy" id="1337664"/>
    <lineage>
        <taxon>Eukaryota</taxon>
        <taxon>Fungi</taxon>
        <taxon>Dikarya</taxon>
        <taxon>Ascomycota</taxon>
        <taxon>Pezizomycotina</taxon>
        <taxon>Sordariomycetes</taxon>
        <taxon>Xylariomycetidae</taxon>
        <taxon>Amphisphaeriales</taxon>
        <taxon>Apiosporaceae</taxon>
        <taxon>Apiospora</taxon>
    </lineage>
</organism>
<dbReference type="GeneID" id="92049553"/>
<proteinExistence type="predicted"/>
<gene>
    <name evidence="2" type="ORF">PG997_012179</name>
</gene>
<protein>
    <submittedName>
        <fullName evidence="2">Uncharacterized protein</fullName>
    </submittedName>
</protein>
<comment type="caution">
    <text evidence="2">The sequence shown here is derived from an EMBL/GenBank/DDBJ whole genome shotgun (WGS) entry which is preliminary data.</text>
</comment>
<evidence type="ECO:0000256" key="1">
    <source>
        <dbReference type="SAM" id="MobiDB-lite"/>
    </source>
</evidence>
<dbReference type="Proteomes" id="UP001433268">
    <property type="component" value="Unassembled WGS sequence"/>
</dbReference>
<dbReference type="EMBL" id="JAQQWN010000009">
    <property type="protein sequence ID" value="KAK8065432.1"/>
    <property type="molecule type" value="Genomic_DNA"/>
</dbReference>
<evidence type="ECO:0000313" key="3">
    <source>
        <dbReference type="Proteomes" id="UP001433268"/>
    </source>
</evidence>
<feature type="region of interest" description="Disordered" evidence="1">
    <location>
        <begin position="194"/>
        <end position="275"/>
    </location>
</feature>
<evidence type="ECO:0000313" key="2">
    <source>
        <dbReference type="EMBL" id="KAK8065432.1"/>
    </source>
</evidence>
<dbReference type="RefSeq" id="XP_066662185.1">
    <property type="nucleotide sequence ID" value="XM_066816493.1"/>
</dbReference>
<keyword evidence="3" id="KW-1185">Reference proteome</keyword>
<name>A0ABR1V2M1_9PEZI</name>
<accession>A0ABR1V2M1</accession>